<feature type="compositionally biased region" description="Low complexity" evidence="1">
    <location>
        <begin position="272"/>
        <end position="282"/>
    </location>
</feature>
<dbReference type="eggNOG" id="ENOG502SZG8">
    <property type="taxonomic scope" value="Eukaryota"/>
</dbReference>
<dbReference type="HOGENOM" id="CLU_681779_0_0_1"/>
<accession>D8QGT4</accession>
<dbReference type="AlphaFoldDB" id="D8QGT4"/>
<evidence type="ECO:0000313" key="3">
    <source>
        <dbReference type="Proteomes" id="UP000007431"/>
    </source>
</evidence>
<proteinExistence type="predicted"/>
<organism evidence="3">
    <name type="scientific">Schizophyllum commune (strain H4-8 / FGSC 9210)</name>
    <name type="common">Split gill fungus</name>
    <dbReference type="NCBI Taxonomy" id="578458"/>
    <lineage>
        <taxon>Eukaryota</taxon>
        <taxon>Fungi</taxon>
        <taxon>Dikarya</taxon>
        <taxon>Basidiomycota</taxon>
        <taxon>Agaricomycotina</taxon>
        <taxon>Agaricomycetes</taxon>
        <taxon>Agaricomycetidae</taxon>
        <taxon>Agaricales</taxon>
        <taxon>Schizophyllaceae</taxon>
        <taxon>Schizophyllum</taxon>
    </lineage>
</organism>
<evidence type="ECO:0000313" key="2">
    <source>
        <dbReference type="EMBL" id="EFI92823.1"/>
    </source>
</evidence>
<gene>
    <name evidence="2" type="ORF">SCHCODRAFT_113076</name>
</gene>
<reference evidence="2 3" key="1">
    <citation type="journal article" date="2010" name="Nat. Biotechnol.">
        <title>Genome sequence of the model mushroom Schizophyllum commune.</title>
        <authorList>
            <person name="Ohm R.A."/>
            <person name="de Jong J.F."/>
            <person name="Lugones L.G."/>
            <person name="Aerts A."/>
            <person name="Kothe E."/>
            <person name="Stajich J.E."/>
            <person name="de Vries R.P."/>
            <person name="Record E."/>
            <person name="Levasseur A."/>
            <person name="Baker S.E."/>
            <person name="Bartholomew K.A."/>
            <person name="Coutinho P.M."/>
            <person name="Erdmann S."/>
            <person name="Fowler T.J."/>
            <person name="Gathman A.C."/>
            <person name="Lombard V."/>
            <person name="Henrissat B."/>
            <person name="Knabe N."/>
            <person name="Kuees U."/>
            <person name="Lilly W.W."/>
            <person name="Lindquist E."/>
            <person name="Lucas S."/>
            <person name="Magnuson J.K."/>
            <person name="Piumi F."/>
            <person name="Raudaskoski M."/>
            <person name="Salamov A."/>
            <person name="Schmutz J."/>
            <person name="Schwarze F.W.M.R."/>
            <person name="vanKuyk P.A."/>
            <person name="Horton J.S."/>
            <person name="Grigoriev I.V."/>
            <person name="Woesten H.A.B."/>
        </authorList>
    </citation>
    <scope>NUCLEOTIDE SEQUENCE [LARGE SCALE GENOMIC DNA]</scope>
    <source>
        <strain evidence="3">H4-8 / FGSC 9210</strain>
    </source>
</reference>
<sequence>MSTIPSESLSSCKAFNACSIINHRILNLDQGRYRRQIEHFEYYWGMRKGELDLSSPLNHIQLREDMVEALGNLEWVMMPTKETLDAIYELAEYNKTANIHSRRHFLKVGYPFLLEHLELISLQDFPEGEYEYDVIPLYYLKHRNTLYVDRGTSSKAYRTPYRTLPRIRSRAHPFFVTFFADDQLDMCCATVMPEKKARTLKSSIGRIIGCWMAEPPSAFLEGDQATWKAHRHPLSDDGRDASPPLRNSRRGNAAQGVKTRSMTRAPCRQKKTTAAAPTPYAKFDSRPARIRGSALPRAGLESGEEDGQSSVFDPSIIREWVAGILSTSGSAVTYDDPRSDEKLGQYQREAARDPQDALDPVTNVTYCSGLIIGRGNDWSRFSSNNWAMRVCGTYLPSSDPPC</sequence>
<feature type="region of interest" description="Disordered" evidence="1">
    <location>
        <begin position="229"/>
        <end position="288"/>
    </location>
</feature>
<dbReference type="EMBL" id="GL377312">
    <property type="protein sequence ID" value="EFI92823.1"/>
    <property type="molecule type" value="Genomic_DNA"/>
</dbReference>
<dbReference type="VEuPathDB" id="FungiDB:SCHCODRAFT_02516534"/>
<evidence type="ECO:0000256" key="1">
    <source>
        <dbReference type="SAM" id="MobiDB-lite"/>
    </source>
</evidence>
<dbReference type="Proteomes" id="UP000007431">
    <property type="component" value="Unassembled WGS sequence"/>
</dbReference>
<evidence type="ECO:0008006" key="4">
    <source>
        <dbReference type="Google" id="ProtNLM"/>
    </source>
</evidence>
<keyword evidence="3" id="KW-1185">Reference proteome</keyword>
<feature type="non-terminal residue" evidence="2">
    <location>
        <position position="402"/>
    </location>
</feature>
<name>D8QGT4_SCHCM</name>
<protein>
    <recommendedName>
        <fullName evidence="4">HNH nuclease domain-containing protein</fullName>
    </recommendedName>
</protein>
<dbReference type="InParanoid" id="D8QGT4"/>